<organism evidence="3 4">
    <name type="scientific">Theileria orientalis</name>
    <dbReference type="NCBI Taxonomy" id="68886"/>
    <lineage>
        <taxon>Eukaryota</taxon>
        <taxon>Sar</taxon>
        <taxon>Alveolata</taxon>
        <taxon>Apicomplexa</taxon>
        <taxon>Aconoidasida</taxon>
        <taxon>Piroplasmida</taxon>
        <taxon>Theileriidae</taxon>
        <taxon>Theileria</taxon>
    </lineage>
</organism>
<dbReference type="InterPro" id="IPR007480">
    <property type="entry name" value="DUF529"/>
</dbReference>
<feature type="region of interest" description="Disordered" evidence="1">
    <location>
        <begin position="625"/>
        <end position="656"/>
    </location>
</feature>
<reference evidence="3" key="1">
    <citation type="submission" date="2022-07" db="EMBL/GenBank/DDBJ databases">
        <title>Evaluation of T. orientalis genome assembly methods using nanopore sequencing and analysis of variation between genomes.</title>
        <authorList>
            <person name="Yam J."/>
            <person name="Micallef M.L."/>
            <person name="Liu M."/>
            <person name="Djordjevic S.P."/>
            <person name="Bogema D.R."/>
            <person name="Jenkins C."/>
        </authorList>
    </citation>
    <scope>NUCLEOTIDE SEQUENCE</scope>
    <source>
        <strain evidence="3">Fish Creek</strain>
    </source>
</reference>
<proteinExistence type="predicted"/>
<feature type="compositionally biased region" description="Basic and acidic residues" evidence="1">
    <location>
        <begin position="297"/>
        <end position="306"/>
    </location>
</feature>
<protein>
    <submittedName>
        <fullName evidence="3">Uncharacterized protein</fullName>
    </submittedName>
</protein>
<feature type="compositionally biased region" description="Basic and acidic residues" evidence="1">
    <location>
        <begin position="625"/>
        <end position="635"/>
    </location>
</feature>
<feature type="chain" id="PRO_5038114084" evidence="2">
    <location>
        <begin position="19"/>
        <end position="839"/>
    </location>
</feature>
<feature type="compositionally biased region" description="Polar residues" evidence="1">
    <location>
        <begin position="636"/>
        <end position="647"/>
    </location>
</feature>
<accession>A0A976M8G4</accession>
<feature type="region of interest" description="Disordered" evidence="1">
    <location>
        <begin position="285"/>
        <end position="306"/>
    </location>
</feature>
<evidence type="ECO:0000313" key="4">
    <source>
        <dbReference type="Proteomes" id="UP000244803"/>
    </source>
</evidence>
<dbReference type="OrthoDB" id="361488at2759"/>
<keyword evidence="2" id="KW-0732">Signal</keyword>
<dbReference type="Proteomes" id="UP000244803">
    <property type="component" value="Chromosome 4"/>
</dbReference>
<evidence type="ECO:0000256" key="2">
    <source>
        <dbReference type="SAM" id="SignalP"/>
    </source>
</evidence>
<gene>
    <name evidence="3" type="ORF">MACJ_002941</name>
</gene>
<dbReference type="Pfam" id="PF04385">
    <property type="entry name" value="FAINT"/>
    <property type="match status" value="2"/>
</dbReference>
<feature type="signal peptide" evidence="2">
    <location>
        <begin position="1"/>
        <end position="18"/>
    </location>
</feature>
<dbReference type="EMBL" id="CP056067">
    <property type="protein sequence ID" value="UKJ89688.1"/>
    <property type="molecule type" value="Genomic_DNA"/>
</dbReference>
<sequence length="839" mass="95655">MSFGGLLFIFISVGGVLSSLLPLKLDLDVTDEANFKIECAYLDNVFYTHFTPKSNKYVKRVDQSNSKIWESAGYGRCVYALLAMDRFAPSLLYLKVDNGYSVEHKYYKKQSGQWVESDICEYEKLVDELGKSVKLQKQFTLDVFQPVGDKYYTIQYSTKETPYTYIAPKVGYFATAVKYLKETLWKAQKYGDRCVAVWAYLNEGKYYMLRLLVTRHTQESEILTFLLKDEMWELVDSMNKTHTNKYAQKPSNFMYPNYKFGFAGACSSDKDLGPQNIDRAGNVASTLNKESTPGAPEEDKSEYSPLDVPKESYFDITGDYYKFNVHDGDDVDDESLSSKSVNTEKEVDKSQLLTEISDSKVLHLSNPTARRIGVDLRYVDNVLYKIYRIGRNNAPAKVVDASGTVWSARTLAERCVYLMSAQSRGSSYALYLIIEVGCELTAAYFVKEKEGWAKTSLEHYKTVIESLKNPAIKYKVGVDISKKVQNVNASVTYNDGKSPNYMFLPKNGYFWDSIMYKDVTIWQAADDERCVALWSHEFFGKPYYVRLVTTDASGQSDMISYLNANGSWELLTSFNESAAHHLSYSSPSNFFNPEYEFNQLPDYGTKALNKKGFEARGVFTDDKTLPVVNENKESSESTTAPADSATGSKRKRSVSFKGAYREPKRFKKSESVTDIVSPVKAPETTEAKVDSVSEASSTSVVNRRETTLGEYRPAPRTFDPNKLLTIDLVPDLSKIGDRMYTVFDNKLKLVSYHAPAGYYFNLVTQANNQLFWGTVDTTLCYAVNMYLKDDQYYLCDLLLRSRDRDMSMYFKLDDDVWVSIPKRDYMDDLEELRSTMLKL</sequence>
<evidence type="ECO:0000256" key="1">
    <source>
        <dbReference type="SAM" id="MobiDB-lite"/>
    </source>
</evidence>
<name>A0A976M8G4_THEOR</name>
<dbReference type="AlphaFoldDB" id="A0A976M8G4"/>
<evidence type="ECO:0000313" key="3">
    <source>
        <dbReference type="EMBL" id="UKJ89688.1"/>
    </source>
</evidence>